<evidence type="ECO:0008006" key="7">
    <source>
        <dbReference type="Google" id="ProtNLM"/>
    </source>
</evidence>
<dbReference type="RefSeq" id="XP_044543372.1">
    <property type="nucleotide sequence ID" value="XM_044686646.1"/>
</dbReference>
<evidence type="ECO:0000256" key="4">
    <source>
        <dbReference type="SAM" id="MobiDB-lite"/>
    </source>
</evidence>
<feature type="compositionally biased region" description="Basic and acidic residues" evidence="4">
    <location>
        <begin position="32"/>
        <end position="70"/>
    </location>
</feature>
<feature type="region of interest" description="Disordered" evidence="4">
    <location>
        <begin position="185"/>
        <end position="235"/>
    </location>
</feature>
<feature type="compositionally biased region" description="Low complexity" evidence="4">
    <location>
        <begin position="73"/>
        <end position="84"/>
    </location>
</feature>
<dbReference type="EMBL" id="PYSW02000047">
    <property type="protein sequence ID" value="KAG2374198.1"/>
    <property type="molecule type" value="Genomic_DNA"/>
</dbReference>
<dbReference type="GO" id="GO:0003743">
    <property type="term" value="F:translation initiation factor activity"/>
    <property type="evidence" value="ECO:0007669"/>
    <property type="project" value="UniProtKB-KW"/>
</dbReference>
<feature type="compositionally biased region" description="Acidic residues" evidence="4">
    <location>
        <begin position="20"/>
        <end position="31"/>
    </location>
</feature>
<keyword evidence="1" id="KW-0963">Cytoplasm</keyword>
<keyword evidence="6" id="KW-1185">Reference proteome</keyword>
<evidence type="ECO:0000256" key="2">
    <source>
        <dbReference type="ARBA" id="ARBA00022540"/>
    </source>
</evidence>
<dbReference type="PANTHER" id="PTHR21681:SF0">
    <property type="entry name" value="EUKARYOTIC TRANSLATION INITIATION FACTOR 3 SUBUNIT J"/>
    <property type="match status" value="1"/>
</dbReference>
<proteinExistence type="predicted"/>
<dbReference type="InterPro" id="IPR023194">
    <property type="entry name" value="eIF3-like_dom_sf"/>
</dbReference>
<dbReference type="Pfam" id="PF08597">
    <property type="entry name" value="eIF3_subunit"/>
    <property type="match status" value="1"/>
</dbReference>
<reference evidence="5 6" key="1">
    <citation type="journal article" date="2018" name="BMC Genomics">
        <title>The genome of Naegleria lovaniensis, the basis for a comparative approach to unravel pathogenicity factors of the human pathogenic amoeba N. fowleri.</title>
        <authorList>
            <person name="Liechti N."/>
            <person name="Schurch N."/>
            <person name="Bruggmann R."/>
            <person name="Wittwer M."/>
        </authorList>
    </citation>
    <scope>NUCLEOTIDE SEQUENCE [LARGE SCALE GENOMIC DNA]</scope>
    <source>
        <strain evidence="5 6">ATCC 30569</strain>
    </source>
</reference>
<gene>
    <name evidence="5" type="ORF">C9374_011035</name>
</gene>
<comment type="caution">
    <text evidence="5">The sequence shown here is derived from an EMBL/GenBank/DDBJ whole genome shotgun (WGS) entry which is preliminary data.</text>
</comment>
<dbReference type="Gene3D" id="1.10.246.60">
    <property type="entry name" value="Eukaryotic translation initiation factor 3 like domains"/>
    <property type="match status" value="1"/>
</dbReference>
<dbReference type="InterPro" id="IPR013906">
    <property type="entry name" value="eIF3j"/>
</dbReference>
<evidence type="ECO:0000313" key="5">
    <source>
        <dbReference type="EMBL" id="KAG2374198.1"/>
    </source>
</evidence>
<dbReference type="GeneID" id="68103489"/>
<dbReference type="Proteomes" id="UP000816034">
    <property type="component" value="Unassembled WGS sequence"/>
</dbReference>
<evidence type="ECO:0000256" key="3">
    <source>
        <dbReference type="ARBA" id="ARBA00022917"/>
    </source>
</evidence>
<dbReference type="GO" id="GO:0005852">
    <property type="term" value="C:eukaryotic translation initiation factor 3 complex"/>
    <property type="evidence" value="ECO:0007669"/>
    <property type="project" value="InterPro"/>
</dbReference>
<dbReference type="AlphaFoldDB" id="A0AA88GFF4"/>
<dbReference type="PANTHER" id="PTHR21681">
    <property type="entry name" value="EUKARYOTIC TRANSLATION INITIATION FACTOR 3 SUBUNIT J"/>
    <property type="match status" value="1"/>
</dbReference>
<accession>A0AA88GFF4</accession>
<keyword evidence="2" id="KW-0396">Initiation factor</keyword>
<keyword evidence="3" id="KW-0648">Protein biosynthesis</keyword>
<evidence type="ECO:0000256" key="1">
    <source>
        <dbReference type="ARBA" id="ARBA00022490"/>
    </source>
</evidence>
<evidence type="ECO:0000313" key="6">
    <source>
        <dbReference type="Proteomes" id="UP000816034"/>
    </source>
</evidence>
<name>A0AA88GFF4_NAELO</name>
<organism evidence="5 6">
    <name type="scientific">Naegleria lovaniensis</name>
    <name type="common">Amoeba</name>
    <dbReference type="NCBI Taxonomy" id="51637"/>
    <lineage>
        <taxon>Eukaryota</taxon>
        <taxon>Discoba</taxon>
        <taxon>Heterolobosea</taxon>
        <taxon>Tetramitia</taxon>
        <taxon>Eutetramitia</taxon>
        <taxon>Vahlkampfiidae</taxon>
        <taxon>Naegleria</taxon>
    </lineage>
</organism>
<feature type="region of interest" description="Disordered" evidence="4">
    <location>
        <begin position="1"/>
        <end position="93"/>
    </location>
</feature>
<sequence length="235" mass="27024">MTEDWEQAEIDNKPFANTNEAEDDWEEFDLDAVEKKQQEELKKKQEQQAELEKQEKLKKQQQKEKKKNERPVASTTAPSSGSGAENKKAEGMYLDYQEKKSSYDEAEALVGGGEFVKPKIDLLQPKTEKEFQDFGRLVAEKLCEFDESKYYLDLLRLIVEEATINLDSAQLRDLAKHVTNVSNKRLEEEKERKGGKKKKKTNINLERDISSNADPFADLGDGTGGRTRYDDDDFM</sequence>
<protein>
    <recommendedName>
        <fullName evidence="7">Eukaryotic translation initiation factor 3 30 kDa subunit</fullName>
    </recommendedName>
</protein>